<dbReference type="InParanoid" id="A0A165QA51"/>
<sequence length="314" mass="35793">MAKNSRLLQDLLAEMVLPEVVHHHNAPKMPPDEHTGSIMPCLPFVPRSHRFLETIHPIAHDEFKQALNNYLASLPELAISGREARRFMLPEPGLMAWPHHMKMDDHFRKFSDDVLGCVYSIMNYVDRGVDLHDFGAEKGGAMHCGWTNNNWGLCNPVLHRLTDVKVVTVTMPAWCFAPKDMADFVNMKTFMNPATLMHDSPTVPTAVKLWARLHDFCYLHDAHYFIVSTYEQWAFGAFSDQYSTGFVSSPMNYSASIPTVFEAAMFWMHSAHGHPSGYKVKPVREQPDYVETPVRYSHQAVPHPRAAYYLTCCS</sequence>
<gene>
    <name evidence="1" type="ORF">EXIGLDRAFT_759178</name>
</gene>
<keyword evidence="2" id="KW-1185">Reference proteome</keyword>
<name>A0A165QA51_EXIGL</name>
<organism evidence="1 2">
    <name type="scientific">Exidia glandulosa HHB12029</name>
    <dbReference type="NCBI Taxonomy" id="1314781"/>
    <lineage>
        <taxon>Eukaryota</taxon>
        <taxon>Fungi</taxon>
        <taxon>Dikarya</taxon>
        <taxon>Basidiomycota</taxon>
        <taxon>Agaricomycotina</taxon>
        <taxon>Agaricomycetes</taxon>
        <taxon>Auriculariales</taxon>
        <taxon>Exidiaceae</taxon>
        <taxon>Exidia</taxon>
    </lineage>
</organism>
<dbReference type="AlphaFoldDB" id="A0A165QA51"/>
<protein>
    <submittedName>
        <fullName evidence="1">Uncharacterized protein</fullName>
    </submittedName>
</protein>
<proteinExistence type="predicted"/>
<reference evidence="1 2" key="1">
    <citation type="journal article" date="2016" name="Mol. Biol. Evol.">
        <title>Comparative Genomics of Early-Diverging Mushroom-Forming Fungi Provides Insights into the Origins of Lignocellulose Decay Capabilities.</title>
        <authorList>
            <person name="Nagy L.G."/>
            <person name="Riley R."/>
            <person name="Tritt A."/>
            <person name="Adam C."/>
            <person name="Daum C."/>
            <person name="Floudas D."/>
            <person name="Sun H."/>
            <person name="Yadav J.S."/>
            <person name="Pangilinan J."/>
            <person name="Larsson K.H."/>
            <person name="Matsuura K."/>
            <person name="Barry K."/>
            <person name="Labutti K."/>
            <person name="Kuo R."/>
            <person name="Ohm R.A."/>
            <person name="Bhattacharya S.S."/>
            <person name="Shirouzu T."/>
            <person name="Yoshinaga Y."/>
            <person name="Martin F.M."/>
            <person name="Grigoriev I.V."/>
            <person name="Hibbett D.S."/>
        </authorList>
    </citation>
    <scope>NUCLEOTIDE SEQUENCE [LARGE SCALE GENOMIC DNA]</scope>
    <source>
        <strain evidence="1 2">HHB12029</strain>
    </source>
</reference>
<dbReference type="EMBL" id="KV425884">
    <property type="protein sequence ID" value="KZW03311.1"/>
    <property type="molecule type" value="Genomic_DNA"/>
</dbReference>
<evidence type="ECO:0000313" key="1">
    <source>
        <dbReference type="EMBL" id="KZW03311.1"/>
    </source>
</evidence>
<accession>A0A165QA51</accession>
<dbReference type="OrthoDB" id="2579508at2759"/>
<evidence type="ECO:0000313" key="2">
    <source>
        <dbReference type="Proteomes" id="UP000077266"/>
    </source>
</evidence>
<dbReference type="Proteomes" id="UP000077266">
    <property type="component" value="Unassembled WGS sequence"/>
</dbReference>